<sequence>MTHMVPHRLEVEVTHAQLEEDLALKQQLELYIERIYDVDPEVQKAALKSMRQEVCASISSMTYVPKLLKFLRPHYGTLKAFYETMLDSDLKKYLADILSMLPLTMSAKGKQSEDAPVDDLMKLMEEIAAFHMKHNTESEAIDLLIEVDDLEPLTEHVDITNFRRTCLYLTSAAT</sequence>
<keyword evidence="1" id="KW-0677">Repeat</keyword>
<evidence type="ECO:0000313" key="4">
    <source>
        <dbReference type="Proteomes" id="UP001358586"/>
    </source>
</evidence>
<organism evidence="3 4">
    <name type="scientific">Gossypium arboreum</name>
    <name type="common">Tree cotton</name>
    <name type="synonym">Gossypium nanking</name>
    <dbReference type="NCBI Taxonomy" id="29729"/>
    <lineage>
        <taxon>Eukaryota</taxon>
        <taxon>Viridiplantae</taxon>
        <taxon>Streptophyta</taxon>
        <taxon>Embryophyta</taxon>
        <taxon>Tracheophyta</taxon>
        <taxon>Spermatophyta</taxon>
        <taxon>Magnoliopsida</taxon>
        <taxon>eudicotyledons</taxon>
        <taxon>Gunneridae</taxon>
        <taxon>Pentapetalae</taxon>
        <taxon>rosids</taxon>
        <taxon>malvids</taxon>
        <taxon>Malvales</taxon>
        <taxon>Malvaceae</taxon>
        <taxon>Malvoideae</taxon>
        <taxon>Gossypium</taxon>
    </lineage>
</organism>
<comment type="caution">
    <text evidence="3">The sequence shown here is derived from an EMBL/GenBank/DDBJ whole genome shotgun (WGS) entry which is preliminary data.</text>
</comment>
<keyword evidence="4" id="KW-1185">Reference proteome</keyword>
<dbReference type="PANTHER" id="PTHR10943">
    <property type="entry name" value="26S PROTEASOME NON-ATPASE REGULATORY SUBUNIT"/>
    <property type="match status" value="1"/>
</dbReference>
<dbReference type="Pfam" id="PF17781">
    <property type="entry name" value="RPN1_RPN2_N"/>
    <property type="match status" value="1"/>
</dbReference>
<name>A0ABR0MRL2_GOSAR</name>
<dbReference type="EMBL" id="JARKNE010000012">
    <property type="protein sequence ID" value="KAK5776531.1"/>
    <property type="molecule type" value="Genomic_DNA"/>
</dbReference>
<dbReference type="InterPro" id="IPR040892">
    <property type="entry name" value="RPN1_N"/>
</dbReference>
<accession>A0ABR0MRL2</accession>
<gene>
    <name evidence="3" type="ORF">PVK06_044491</name>
</gene>
<evidence type="ECO:0000313" key="3">
    <source>
        <dbReference type="EMBL" id="KAK5776531.1"/>
    </source>
</evidence>
<evidence type="ECO:0000256" key="1">
    <source>
        <dbReference type="ARBA" id="ARBA00022737"/>
    </source>
</evidence>
<evidence type="ECO:0000259" key="2">
    <source>
        <dbReference type="Pfam" id="PF17781"/>
    </source>
</evidence>
<proteinExistence type="predicted"/>
<reference evidence="3 4" key="1">
    <citation type="submission" date="2023-03" db="EMBL/GenBank/DDBJ databases">
        <title>WGS of Gossypium arboreum.</title>
        <authorList>
            <person name="Yu D."/>
        </authorList>
    </citation>
    <scope>NUCLEOTIDE SEQUENCE [LARGE SCALE GENOMIC DNA]</scope>
    <source>
        <tissue evidence="3">Leaf</tissue>
    </source>
</reference>
<protein>
    <recommendedName>
        <fullName evidence="2">RPN1 N-terminal domain-containing protein</fullName>
    </recommendedName>
</protein>
<dbReference type="Proteomes" id="UP001358586">
    <property type="component" value="Chromosome 12"/>
</dbReference>
<dbReference type="PANTHER" id="PTHR10943:SF1">
    <property type="entry name" value="26S PROTEASOME NON-ATPASE REGULATORY SUBUNIT 2"/>
    <property type="match status" value="1"/>
</dbReference>
<feature type="domain" description="RPN1 N-terminal" evidence="2">
    <location>
        <begin position="28"/>
        <end position="111"/>
    </location>
</feature>